<dbReference type="Proteomes" id="UP001055114">
    <property type="component" value="Unassembled WGS sequence"/>
</dbReference>
<dbReference type="PROSITE" id="PS51257">
    <property type="entry name" value="PROKAR_LIPOPROTEIN"/>
    <property type="match status" value="1"/>
</dbReference>
<protein>
    <submittedName>
        <fullName evidence="1">Uncharacterized protein</fullName>
    </submittedName>
</protein>
<evidence type="ECO:0000313" key="1">
    <source>
        <dbReference type="EMBL" id="GKH73381.1"/>
    </source>
</evidence>
<name>A0AA37K9E0_9BACT</name>
<dbReference type="EMBL" id="BQNZ01000003">
    <property type="protein sequence ID" value="GKH73381.1"/>
    <property type="molecule type" value="Genomic_DNA"/>
</dbReference>
<reference evidence="1" key="1">
    <citation type="submission" date="2022-01" db="EMBL/GenBank/DDBJ databases">
        <title>Novel bile acid biosynthetic pathways are enriched in the microbiome of centenarians.</title>
        <authorList>
            <person name="Sato Y."/>
            <person name="Atarashi K."/>
            <person name="Plichta R.D."/>
            <person name="Arai Y."/>
            <person name="Sasajima S."/>
            <person name="Kearney M.S."/>
            <person name="Suda W."/>
            <person name="Takeshita K."/>
            <person name="Sasaki T."/>
            <person name="Okamoto S."/>
            <person name="Skelly N.A."/>
            <person name="Okamura Y."/>
            <person name="Vlamakis H."/>
            <person name="Li Y."/>
            <person name="Tanoue T."/>
            <person name="Takei H."/>
            <person name="Nittono H."/>
            <person name="Narushima S."/>
            <person name="Irie J."/>
            <person name="Itoh H."/>
            <person name="Moriya K."/>
            <person name="Sugiura Y."/>
            <person name="Suematsu M."/>
            <person name="Moritoki N."/>
            <person name="Shibata S."/>
            <person name="Littman R.D."/>
            <person name="Fischbach A.M."/>
            <person name="Uwamino Y."/>
            <person name="Inoue T."/>
            <person name="Honda A."/>
            <person name="Hattori M."/>
            <person name="Murai T."/>
            <person name="Xavier J.R."/>
            <person name="Hirose N."/>
            <person name="Honda K."/>
        </authorList>
    </citation>
    <scope>NUCLEOTIDE SEQUENCE</scope>
    <source>
        <strain evidence="1">CE91-St3</strain>
    </source>
</reference>
<dbReference type="RefSeq" id="WP_075965607.1">
    <property type="nucleotide sequence ID" value="NZ_BQNZ01000003.1"/>
</dbReference>
<dbReference type="AlphaFoldDB" id="A0AA37K9E0"/>
<organism evidence="1 2">
    <name type="scientific">Parabacteroides merdae</name>
    <dbReference type="NCBI Taxonomy" id="46503"/>
    <lineage>
        <taxon>Bacteria</taxon>
        <taxon>Pseudomonadati</taxon>
        <taxon>Bacteroidota</taxon>
        <taxon>Bacteroidia</taxon>
        <taxon>Bacteroidales</taxon>
        <taxon>Tannerellaceae</taxon>
        <taxon>Parabacteroides</taxon>
    </lineage>
</organism>
<accession>A0AA37K9E0</accession>
<proteinExistence type="predicted"/>
<gene>
    <name evidence="1" type="ORF">CE91St3_32440</name>
</gene>
<evidence type="ECO:0000313" key="2">
    <source>
        <dbReference type="Proteomes" id="UP001055114"/>
    </source>
</evidence>
<comment type="caution">
    <text evidence="1">The sequence shown here is derived from an EMBL/GenBank/DDBJ whole genome shotgun (WGS) entry which is preliminary data.</text>
</comment>
<sequence>MEFKLFQYVLPLAMFVSCSDSSEVIPDVPEKLTFDKYEIACFEPSTKKDPVDTLFVSPMAAVSDFDVTIRRQVLSDGVFKGTYEYVPCSEVGVTVSNKDYSVELKEGSNMQTSSLSLTAPANMDYENAVLSSVSFNVGGNSLTMPVKQEKGELVIGDDYFVMYPGYKENEVLLDNKGEVIDFQCSLASSMYVNGVKMPEVWCDEECSFSYELEDNEWIKVVDSFVAPDNKGMFVLRIETVQDEDNGEHPANLYLRFEKDGKAFSKTVRLVSTEVYHISYN</sequence>